<feature type="transmembrane region" description="Helical" evidence="1">
    <location>
        <begin position="20"/>
        <end position="39"/>
    </location>
</feature>
<organism evidence="2 3">
    <name type="scientific">Nocardiopsis composta</name>
    <dbReference type="NCBI Taxonomy" id="157465"/>
    <lineage>
        <taxon>Bacteria</taxon>
        <taxon>Bacillati</taxon>
        <taxon>Actinomycetota</taxon>
        <taxon>Actinomycetes</taxon>
        <taxon>Streptosporangiales</taxon>
        <taxon>Nocardiopsidaceae</taxon>
        <taxon>Nocardiopsis</taxon>
    </lineage>
</organism>
<dbReference type="Proteomes" id="UP000572635">
    <property type="component" value="Unassembled WGS sequence"/>
</dbReference>
<accession>A0A7W8QNH0</accession>
<name>A0A7W8QNH0_9ACTN</name>
<gene>
    <name evidence="2" type="ORF">HDA36_003771</name>
</gene>
<keyword evidence="1" id="KW-1133">Transmembrane helix</keyword>
<proteinExistence type="predicted"/>
<reference evidence="2 3" key="1">
    <citation type="submission" date="2020-08" db="EMBL/GenBank/DDBJ databases">
        <title>Sequencing the genomes of 1000 actinobacteria strains.</title>
        <authorList>
            <person name="Klenk H.-P."/>
        </authorList>
    </citation>
    <scope>NUCLEOTIDE SEQUENCE [LARGE SCALE GENOMIC DNA]</scope>
    <source>
        <strain evidence="2 3">DSM 44551</strain>
    </source>
</reference>
<sequence length="226" mass="24618">MPDLDDGPDIPLPRTVRGRVLLAAAGAPVIALLLVALWLTGGLDNAKATEFKTVQPGKTVQNKLLKVALHEAAAGQDPDVGGYRLEIRAELESLVDEPVPASQLNTLFKVDFGRKDLKTEAMRVRLVRQPGTDLGDLQPKMPEEVVLVWALAEGDPAKTEFKTAEETFGEDFLAEPDDVSEQLSRVDKADVTVTGAVYEPGFTDTSKRWWTDDKTVGVYPLPLEKG</sequence>
<dbReference type="AlphaFoldDB" id="A0A7W8QNH0"/>
<comment type="caution">
    <text evidence="2">The sequence shown here is derived from an EMBL/GenBank/DDBJ whole genome shotgun (WGS) entry which is preliminary data.</text>
</comment>
<protein>
    <submittedName>
        <fullName evidence="2">Uncharacterized protein</fullName>
    </submittedName>
</protein>
<evidence type="ECO:0000313" key="3">
    <source>
        <dbReference type="Proteomes" id="UP000572635"/>
    </source>
</evidence>
<keyword evidence="1" id="KW-0472">Membrane</keyword>
<evidence type="ECO:0000256" key="1">
    <source>
        <dbReference type="SAM" id="Phobius"/>
    </source>
</evidence>
<dbReference type="RefSeq" id="WP_184393649.1">
    <property type="nucleotide sequence ID" value="NZ_BAAAJD010000075.1"/>
</dbReference>
<dbReference type="EMBL" id="JACHDB010000001">
    <property type="protein sequence ID" value="MBB5433687.1"/>
    <property type="molecule type" value="Genomic_DNA"/>
</dbReference>
<keyword evidence="3" id="KW-1185">Reference proteome</keyword>
<evidence type="ECO:0000313" key="2">
    <source>
        <dbReference type="EMBL" id="MBB5433687.1"/>
    </source>
</evidence>
<keyword evidence="1" id="KW-0812">Transmembrane</keyword>